<sequence>MKRFVWLMNEWKMPSILYKHNKSNARRVCLSNPCSWHPSQPYNFDSTSMCGIMHISRELFVCSMPPSIDDFYET</sequence>
<name>G2YS99_BOTF4</name>
<dbReference type="AlphaFoldDB" id="G2YS99"/>
<proteinExistence type="predicted"/>
<protein>
    <submittedName>
        <fullName evidence="1">Uncharacterized protein</fullName>
    </submittedName>
</protein>
<dbReference type="InParanoid" id="G2YS99"/>
<organism evidence="1 2">
    <name type="scientific">Botryotinia fuckeliana (strain T4)</name>
    <name type="common">Noble rot fungus</name>
    <name type="synonym">Botrytis cinerea</name>
    <dbReference type="NCBI Taxonomy" id="999810"/>
    <lineage>
        <taxon>Eukaryota</taxon>
        <taxon>Fungi</taxon>
        <taxon>Dikarya</taxon>
        <taxon>Ascomycota</taxon>
        <taxon>Pezizomycotina</taxon>
        <taxon>Leotiomycetes</taxon>
        <taxon>Helotiales</taxon>
        <taxon>Sclerotiniaceae</taxon>
        <taxon>Botrytis</taxon>
    </lineage>
</organism>
<accession>G2YS99</accession>
<reference evidence="2" key="1">
    <citation type="journal article" date="2011" name="PLoS Genet.">
        <title>Genomic analysis of the necrotrophic fungal pathogens Sclerotinia sclerotiorum and Botrytis cinerea.</title>
        <authorList>
            <person name="Amselem J."/>
            <person name="Cuomo C.A."/>
            <person name="van Kan J.A."/>
            <person name="Viaud M."/>
            <person name="Benito E.P."/>
            <person name="Couloux A."/>
            <person name="Coutinho P.M."/>
            <person name="de Vries R.P."/>
            <person name="Dyer P.S."/>
            <person name="Fillinger S."/>
            <person name="Fournier E."/>
            <person name="Gout L."/>
            <person name="Hahn M."/>
            <person name="Kohn L."/>
            <person name="Lapalu N."/>
            <person name="Plummer K.M."/>
            <person name="Pradier J.M."/>
            <person name="Quevillon E."/>
            <person name="Sharon A."/>
            <person name="Simon A."/>
            <person name="ten Have A."/>
            <person name="Tudzynski B."/>
            <person name="Tudzynski P."/>
            <person name="Wincker P."/>
            <person name="Andrew M."/>
            <person name="Anthouard V."/>
            <person name="Beever R.E."/>
            <person name="Beffa R."/>
            <person name="Benoit I."/>
            <person name="Bouzid O."/>
            <person name="Brault B."/>
            <person name="Chen Z."/>
            <person name="Choquer M."/>
            <person name="Collemare J."/>
            <person name="Cotton P."/>
            <person name="Danchin E.G."/>
            <person name="Da Silva C."/>
            <person name="Gautier A."/>
            <person name="Giraud C."/>
            <person name="Giraud T."/>
            <person name="Gonzalez C."/>
            <person name="Grossetete S."/>
            <person name="Guldener U."/>
            <person name="Henrissat B."/>
            <person name="Howlett B.J."/>
            <person name="Kodira C."/>
            <person name="Kretschmer M."/>
            <person name="Lappartient A."/>
            <person name="Leroch M."/>
            <person name="Levis C."/>
            <person name="Mauceli E."/>
            <person name="Neuveglise C."/>
            <person name="Oeser B."/>
            <person name="Pearson M."/>
            <person name="Poulain J."/>
            <person name="Poussereau N."/>
            <person name="Quesneville H."/>
            <person name="Rascle C."/>
            <person name="Schumacher J."/>
            <person name="Segurens B."/>
            <person name="Sexton A."/>
            <person name="Silva E."/>
            <person name="Sirven C."/>
            <person name="Soanes D.M."/>
            <person name="Talbot N.J."/>
            <person name="Templeton M."/>
            <person name="Yandava C."/>
            <person name="Yarden O."/>
            <person name="Zeng Q."/>
            <person name="Rollins J.A."/>
            <person name="Lebrun M.H."/>
            <person name="Dickman M."/>
        </authorList>
    </citation>
    <scope>NUCLEOTIDE SEQUENCE [LARGE SCALE GENOMIC DNA]</scope>
    <source>
        <strain evidence="2">T4</strain>
    </source>
</reference>
<gene>
    <name evidence="1" type="ORF">BofuT4_P125450.1</name>
</gene>
<dbReference type="EMBL" id="FQ790351">
    <property type="protein sequence ID" value="CCD54497.1"/>
    <property type="molecule type" value="Genomic_DNA"/>
</dbReference>
<evidence type="ECO:0000313" key="2">
    <source>
        <dbReference type="Proteomes" id="UP000008177"/>
    </source>
</evidence>
<dbReference type="HOGENOM" id="CLU_2687553_0_0_1"/>
<evidence type="ECO:0000313" key="1">
    <source>
        <dbReference type="EMBL" id="CCD54497.1"/>
    </source>
</evidence>
<dbReference type="Proteomes" id="UP000008177">
    <property type="component" value="Unplaced contigs"/>
</dbReference>